<feature type="coiled-coil region" evidence="1">
    <location>
        <begin position="24"/>
        <end position="58"/>
    </location>
</feature>
<feature type="domain" description="HTH cro/C1-type" evidence="2">
    <location>
        <begin position="83"/>
        <end position="138"/>
    </location>
</feature>
<dbReference type="SUPFAM" id="SSF47413">
    <property type="entry name" value="lambda repressor-like DNA-binding domains"/>
    <property type="match status" value="1"/>
</dbReference>
<gene>
    <name evidence="3" type="ORF">D5039_12240</name>
</gene>
<evidence type="ECO:0000313" key="3">
    <source>
        <dbReference type="EMBL" id="MCW5321896.1"/>
    </source>
</evidence>
<dbReference type="EMBL" id="QZCW01000002">
    <property type="protein sequence ID" value="MCW5321896.1"/>
    <property type="molecule type" value="Genomic_DNA"/>
</dbReference>
<name>A0ABT3KUJ5_9BURK</name>
<protein>
    <submittedName>
        <fullName evidence="3">Helix-turn-helix domain-containing protein</fullName>
    </submittedName>
</protein>
<evidence type="ECO:0000256" key="1">
    <source>
        <dbReference type="SAM" id="Coils"/>
    </source>
</evidence>
<evidence type="ECO:0000313" key="4">
    <source>
        <dbReference type="Proteomes" id="UP001208935"/>
    </source>
</evidence>
<dbReference type="CDD" id="cd00093">
    <property type="entry name" value="HTH_XRE"/>
    <property type="match status" value="1"/>
</dbReference>
<dbReference type="SMART" id="SM00530">
    <property type="entry name" value="HTH_XRE"/>
    <property type="match status" value="1"/>
</dbReference>
<accession>A0ABT3KUJ5</accession>
<sequence length="144" mass="16026">MNTFSNAFQSEIVRIARRELKPELQAMRKMLSGHRLEIAALKREIKALVSQSKAAQRAVVPSQAEEAAPPGKPRQVRFKAQAFAEKRAALGITQKDMAKLLGASVLSVYKWESGHVQPRAAQLERIVQVLRMGKRTVLETLGQP</sequence>
<dbReference type="Proteomes" id="UP001208935">
    <property type="component" value="Unassembled WGS sequence"/>
</dbReference>
<evidence type="ECO:0000259" key="2">
    <source>
        <dbReference type="PROSITE" id="PS50943"/>
    </source>
</evidence>
<comment type="caution">
    <text evidence="3">The sequence shown here is derived from an EMBL/GenBank/DDBJ whole genome shotgun (WGS) entry which is preliminary data.</text>
</comment>
<dbReference type="PROSITE" id="PS50943">
    <property type="entry name" value="HTH_CROC1"/>
    <property type="match status" value="1"/>
</dbReference>
<proteinExistence type="predicted"/>
<keyword evidence="4" id="KW-1185">Reference proteome</keyword>
<organism evidence="3 4">
    <name type="scientific">Verminephrobacter aporrectodeae subsp. tuberculatae</name>
    <dbReference type="NCBI Taxonomy" id="1110392"/>
    <lineage>
        <taxon>Bacteria</taxon>
        <taxon>Pseudomonadati</taxon>
        <taxon>Pseudomonadota</taxon>
        <taxon>Betaproteobacteria</taxon>
        <taxon>Burkholderiales</taxon>
        <taxon>Comamonadaceae</taxon>
        <taxon>Verminephrobacter</taxon>
    </lineage>
</organism>
<keyword evidence="1" id="KW-0175">Coiled coil</keyword>
<reference evidence="4" key="1">
    <citation type="submission" date="2023-07" db="EMBL/GenBank/DDBJ databases">
        <title>Verminephrobacter genomes.</title>
        <authorList>
            <person name="Lund M.B."/>
        </authorList>
    </citation>
    <scope>NUCLEOTIDE SEQUENCE [LARGE SCALE GENOMIC DNA]</scope>
    <source>
        <strain evidence="4">AtM5-05</strain>
    </source>
</reference>
<dbReference type="InterPro" id="IPR001387">
    <property type="entry name" value="Cro/C1-type_HTH"/>
</dbReference>
<dbReference type="Gene3D" id="1.10.260.40">
    <property type="entry name" value="lambda repressor-like DNA-binding domains"/>
    <property type="match status" value="1"/>
</dbReference>
<dbReference type="InterPro" id="IPR010982">
    <property type="entry name" value="Lambda_DNA-bd_dom_sf"/>
</dbReference>
<dbReference type="Pfam" id="PF01381">
    <property type="entry name" value="HTH_3"/>
    <property type="match status" value="1"/>
</dbReference>